<feature type="region of interest" description="Disordered" evidence="1">
    <location>
        <begin position="641"/>
        <end position="684"/>
    </location>
</feature>
<comment type="caution">
    <text evidence="2">The sequence shown here is derived from an EMBL/GenBank/DDBJ whole genome shotgun (WGS) entry which is preliminary data.</text>
</comment>
<dbReference type="EMBL" id="JAAOAS010000392">
    <property type="protein sequence ID" value="KAF5577162.1"/>
    <property type="molecule type" value="Genomic_DNA"/>
</dbReference>
<protein>
    <submittedName>
        <fullName evidence="2">Uncharacterized protein</fullName>
    </submittedName>
</protein>
<feature type="compositionally biased region" description="Polar residues" evidence="1">
    <location>
        <begin position="641"/>
        <end position="652"/>
    </location>
</feature>
<feature type="compositionally biased region" description="Low complexity" evidence="1">
    <location>
        <begin position="654"/>
        <end position="669"/>
    </location>
</feature>
<sequence length="684" mass="79284">MFRPKEPLEGQETIDACLIGTSGEGTSVLSPQCVKFAKDRPDDFTNYLLRAWERDGAVIREHKELLEALKNVEVTRKDGETSLLWEFYLPLLKLVFLQARYMLPHETFKFLDPDPKLSSSTDLVSWAFLRDEVKVEATDGEWFYLSLLRYVQTQNGGGNVEFPRRVFELYLRLQAVSEAAGEKVRVEISQCYVKAPKNPSRVISDSTLLPPPKEWEVSSFELPALEKFYRETLEVLDGEVEAILLEFDKEPDFKRAKQLYHALQTMEPGLKNDDIRRIRSFFKERPRLLLSEKSTERFLSTECVWAPKFTSPRNASETCPELESFFTELLGVSKTDINFVYQELVDFDYRMMLDSYDSLDEKIKRLLIQLSERLPKFGHLIDKQDLREKKIFPVYGKDKRVRLYSVSKFFYILDKEYLHHSFRGKVEVLDIDHTTFWLLEPFFIWMGLQSRYLRNNLIMEPASITPGVVNYESTPTLEQERVDGLLRLAVHFRSSRTRNAEEIASVERQLRLTKIYYVDEGDIKCTVSIKGYPSTTYETPFPPFCINKCRNNGLNIYVAKRSAEVTTSVELPRCLGAWLMADRDHRHPDATQVDPRLIYLVGTILRVKHYKISAIKDILDGEGIVDVDKLQYSIYHPQSQKQESPQLFSAQPPSRVSSRSTLDSSRTSTPAQVDDLTRHPFGCK</sequence>
<dbReference type="AlphaFoldDB" id="A0A8H5NSH0"/>
<dbReference type="OrthoDB" id="1262810at2759"/>
<evidence type="ECO:0000313" key="2">
    <source>
        <dbReference type="EMBL" id="KAF5577162.1"/>
    </source>
</evidence>
<name>A0A8H5NSH0_9HYPO</name>
<evidence type="ECO:0000256" key="1">
    <source>
        <dbReference type="SAM" id="MobiDB-lite"/>
    </source>
</evidence>
<organism evidence="2 3">
    <name type="scientific">Fusarium pseudocircinatum</name>
    <dbReference type="NCBI Taxonomy" id="56676"/>
    <lineage>
        <taxon>Eukaryota</taxon>
        <taxon>Fungi</taxon>
        <taxon>Dikarya</taxon>
        <taxon>Ascomycota</taxon>
        <taxon>Pezizomycotina</taxon>
        <taxon>Sordariomycetes</taxon>
        <taxon>Hypocreomycetidae</taxon>
        <taxon>Hypocreales</taxon>
        <taxon>Nectriaceae</taxon>
        <taxon>Fusarium</taxon>
        <taxon>Fusarium fujikuroi species complex</taxon>
    </lineage>
</organism>
<evidence type="ECO:0000313" key="3">
    <source>
        <dbReference type="Proteomes" id="UP000546213"/>
    </source>
</evidence>
<keyword evidence="3" id="KW-1185">Reference proteome</keyword>
<reference evidence="2 3" key="1">
    <citation type="submission" date="2020-05" db="EMBL/GenBank/DDBJ databases">
        <title>Identification and distribution of gene clusters putatively required for synthesis of sphingolipid metabolism inhibitors in phylogenetically diverse species of the filamentous fungus Fusarium.</title>
        <authorList>
            <person name="Kim H.-S."/>
            <person name="Busman M."/>
            <person name="Brown D.W."/>
            <person name="Divon H."/>
            <person name="Uhlig S."/>
            <person name="Proctor R.H."/>
        </authorList>
    </citation>
    <scope>NUCLEOTIDE SEQUENCE [LARGE SCALE GENOMIC DNA]</scope>
    <source>
        <strain evidence="2 3">NRRL 36939</strain>
    </source>
</reference>
<accession>A0A8H5NSH0</accession>
<proteinExistence type="predicted"/>
<gene>
    <name evidence="2" type="ORF">FPCIR_12225</name>
</gene>
<dbReference type="Proteomes" id="UP000546213">
    <property type="component" value="Unassembled WGS sequence"/>
</dbReference>